<dbReference type="EnsemblMetazoa" id="PPA06808.1">
    <property type="protein sequence ID" value="PPA06808.1"/>
    <property type="gene ID" value="WBGene00096362"/>
</dbReference>
<dbReference type="OMA" id="WTRQEDL"/>
<dbReference type="PROSITE" id="PS51421">
    <property type="entry name" value="RAS"/>
    <property type="match status" value="1"/>
</dbReference>
<dbReference type="PANTHER" id="PTHR47978">
    <property type="match status" value="1"/>
</dbReference>
<dbReference type="SMART" id="SM00173">
    <property type="entry name" value="RAS"/>
    <property type="match status" value="1"/>
</dbReference>
<dbReference type="GO" id="GO:0005525">
    <property type="term" value="F:GTP binding"/>
    <property type="evidence" value="ECO:0007669"/>
    <property type="project" value="InterPro"/>
</dbReference>
<evidence type="ECO:0000313" key="3">
    <source>
        <dbReference type="EnsemblMetazoa" id="PPA06808.1"/>
    </source>
</evidence>
<keyword evidence="2" id="KW-0547">Nucleotide-binding</keyword>
<comment type="similarity">
    <text evidence="1">Belongs to the small GTPase superfamily. Rab family.</text>
</comment>
<dbReference type="InterPro" id="IPR027417">
    <property type="entry name" value="P-loop_NTPase"/>
</dbReference>
<gene>
    <name evidence="3" type="primary">WBGene00096362</name>
</gene>
<dbReference type="SMART" id="SM00176">
    <property type="entry name" value="RAN"/>
    <property type="match status" value="1"/>
</dbReference>
<evidence type="ECO:0000256" key="1">
    <source>
        <dbReference type="ARBA" id="ARBA00006270"/>
    </source>
</evidence>
<protein>
    <submittedName>
        <fullName evidence="3">ADP ribosylation factor</fullName>
    </submittedName>
</protein>
<name>A0A454XS71_PRIPA</name>
<dbReference type="GO" id="GO:0003924">
    <property type="term" value="F:GTPase activity"/>
    <property type="evidence" value="ECO:0000318"/>
    <property type="project" value="GO_Central"/>
</dbReference>
<dbReference type="SMART" id="SM00174">
    <property type="entry name" value="RHO"/>
    <property type="match status" value="1"/>
</dbReference>
<dbReference type="CDD" id="cd00154">
    <property type="entry name" value="Rab"/>
    <property type="match status" value="1"/>
</dbReference>
<dbReference type="SMART" id="SM00175">
    <property type="entry name" value="RAB"/>
    <property type="match status" value="1"/>
</dbReference>
<reference evidence="3" key="2">
    <citation type="submission" date="2022-06" db="UniProtKB">
        <authorList>
            <consortium name="EnsemblMetazoa"/>
        </authorList>
    </citation>
    <scope>IDENTIFICATION</scope>
    <source>
        <strain evidence="3">PS312</strain>
    </source>
</reference>
<dbReference type="Gene3D" id="3.40.50.300">
    <property type="entry name" value="P-loop containing nucleotide triphosphate hydrolases"/>
    <property type="match status" value="1"/>
</dbReference>
<dbReference type="PRINTS" id="PR00449">
    <property type="entry name" value="RASTRNSFRMNG"/>
</dbReference>
<dbReference type="GO" id="GO:0012505">
    <property type="term" value="C:endomembrane system"/>
    <property type="evidence" value="ECO:0000318"/>
    <property type="project" value="GO_Central"/>
</dbReference>
<dbReference type="AlphaFoldDB" id="A0A454XS71"/>
<dbReference type="GO" id="GO:0006886">
    <property type="term" value="P:intracellular protein transport"/>
    <property type="evidence" value="ECO:0000318"/>
    <property type="project" value="GO_Central"/>
</dbReference>
<dbReference type="InterPro" id="IPR005225">
    <property type="entry name" value="Small_GTP-bd"/>
</dbReference>
<dbReference type="PROSITE" id="PS51420">
    <property type="entry name" value="RHO"/>
    <property type="match status" value="1"/>
</dbReference>
<dbReference type="FunFam" id="3.40.50.300:FF:001462">
    <property type="entry name" value="Small GTP-binding protein, putative"/>
    <property type="match status" value="1"/>
</dbReference>
<dbReference type="SUPFAM" id="SSF52540">
    <property type="entry name" value="P-loop containing nucleoside triphosphate hydrolases"/>
    <property type="match status" value="1"/>
</dbReference>
<dbReference type="Pfam" id="PF00071">
    <property type="entry name" value="Ras"/>
    <property type="match status" value="1"/>
</dbReference>
<reference evidence="4" key="1">
    <citation type="journal article" date="2008" name="Nat. Genet.">
        <title>The Pristionchus pacificus genome provides a unique perspective on nematode lifestyle and parasitism.</title>
        <authorList>
            <person name="Dieterich C."/>
            <person name="Clifton S.W."/>
            <person name="Schuster L.N."/>
            <person name="Chinwalla A."/>
            <person name="Delehaunty K."/>
            <person name="Dinkelacker I."/>
            <person name="Fulton L."/>
            <person name="Fulton R."/>
            <person name="Godfrey J."/>
            <person name="Minx P."/>
            <person name="Mitreva M."/>
            <person name="Roeseler W."/>
            <person name="Tian H."/>
            <person name="Witte H."/>
            <person name="Yang S.P."/>
            <person name="Wilson R.K."/>
            <person name="Sommer R.J."/>
        </authorList>
    </citation>
    <scope>NUCLEOTIDE SEQUENCE [LARGE SCALE GENOMIC DNA]</scope>
    <source>
        <strain evidence="4">PS312</strain>
    </source>
</reference>
<evidence type="ECO:0000256" key="2">
    <source>
        <dbReference type="ARBA" id="ARBA00022741"/>
    </source>
</evidence>
<organism evidence="3 4">
    <name type="scientific">Pristionchus pacificus</name>
    <name type="common">Parasitic nematode worm</name>
    <dbReference type="NCBI Taxonomy" id="54126"/>
    <lineage>
        <taxon>Eukaryota</taxon>
        <taxon>Metazoa</taxon>
        <taxon>Ecdysozoa</taxon>
        <taxon>Nematoda</taxon>
        <taxon>Chromadorea</taxon>
        <taxon>Rhabditida</taxon>
        <taxon>Rhabditina</taxon>
        <taxon>Diplogasteromorpha</taxon>
        <taxon>Diplogasteroidea</taxon>
        <taxon>Neodiplogasteridae</taxon>
        <taxon>Pristionchus</taxon>
    </lineage>
</organism>
<dbReference type="OrthoDB" id="63533at2759"/>
<dbReference type="InterPro" id="IPR001806">
    <property type="entry name" value="Small_GTPase"/>
</dbReference>
<dbReference type="NCBIfam" id="TIGR00231">
    <property type="entry name" value="small_GTP"/>
    <property type="match status" value="1"/>
</dbReference>
<accession>A0A454XS71</accession>
<evidence type="ECO:0000313" key="4">
    <source>
        <dbReference type="Proteomes" id="UP000005239"/>
    </source>
</evidence>
<accession>A0A8R1Y8D6</accession>
<proteinExistence type="inferred from homology"/>
<dbReference type="Proteomes" id="UP000005239">
    <property type="component" value="Unassembled WGS sequence"/>
</dbReference>
<keyword evidence="4" id="KW-1185">Reference proteome</keyword>
<dbReference type="PROSITE" id="PS51419">
    <property type="entry name" value="RAB"/>
    <property type="match status" value="1"/>
</dbReference>
<sequence>MRRQPDLKAKVVFMGNSRVGKTSIIQRHDRREFTAETSATIGANFIHATIVYQEKKKLELEIWDTVGTERYSCMMPCYLRKSHGAFLVFDISNRDSFEAIARWYAELENACDISNLSLVLVGNKTDLAEERKVSEDEARALADEKSMVYVETSALQNRGISEMMRVMADLLIERLEFVFLTYPNREELDTVDVAMPERRHRCKCNEYRGT</sequence>